<dbReference type="PROSITE" id="PS50837">
    <property type="entry name" value="NACHT"/>
    <property type="match status" value="1"/>
</dbReference>
<accession>A0A098DAT8</accession>
<dbReference type="PRINTS" id="PR00320">
    <property type="entry name" value="GPROTEINBRPT"/>
</dbReference>
<dbReference type="Pfam" id="PF17108">
    <property type="entry name" value="HET-S"/>
    <property type="match status" value="1"/>
</dbReference>
<dbReference type="STRING" id="229533.I1S1J6"/>
<evidence type="ECO:0000313" key="6">
    <source>
        <dbReference type="EMBL" id="CEF76054.1"/>
    </source>
</evidence>
<evidence type="ECO:0000256" key="2">
    <source>
        <dbReference type="ARBA" id="ARBA00022737"/>
    </source>
</evidence>
<dbReference type="VEuPathDB" id="FungiDB:FGRAMPH1_01G08503"/>
<dbReference type="InterPro" id="IPR019775">
    <property type="entry name" value="WD40_repeat_CS"/>
</dbReference>
<dbReference type="InterPro" id="IPR011047">
    <property type="entry name" value="Quinoprotein_ADH-like_sf"/>
</dbReference>
<evidence type="ECO:0000313" key="8">
    <source>
        <dbReference type="Proteomes" id="UP000070720"/>
    </source>
</evidence>
<gene>
    <name evidence="7" type="primary">FG10601.1</name>
    <name evidence="6" type="ORF">FGRAMPH1_01T08503</name>
</gene>
<sequence>MSSNSVASVFASDSSRVHIGNNNYLHQDTKDRDCIGALYETDPLRDRQQIIDTKGGLLPGASDWILTNDNFTRWREGEECFLWIKGDAGKGKTMLICAIIENLEHDDRNHVSYFFCQAGVPTTDNATSVLRGLVYGLVRYHPHNATVLSHVRKEFDSISERMFEGPNLWQIIRKILVTILKDPLMNHTVFVIDALDECEGNQAELLKFIVETNTQLGIKWLVSSRKDPVIENRLRGIANSEKRLTIDLELNEHLTSGAVKNLIGARLRDMMWWDNCGDELRDIIKHKLKQKSGNTFLWVAMVCQELNDCTATQALGALEQFPPGLDELYKRMVDKITASKSATQCKEIMAVVSASYRPLNLKELAIATNSLSQFQNNTAALTQTVLSCCSFLTLRNGTTTVVFVHQSAREFIMNKAHEEIMPDGILEQHNKMFHASWKAMKEAMRHFINPGNEINWNFPDGDHLEPLAYACTYWVTHLKDCGGRKEQRQQFDAEIEIFLHEHLLHWLQTLGELRSMPEGILSMHNLVSILSATHVAGLYELVEDARRVALFFGNAIEADPLQIYASALLFSPVNSLVRNRFLTKGPSWLTRIPVIEEDWGSCVQVLEGQKSEITALAFSSDDLFIASGFRDGTIKVWNSTTGVCLEEHCIEGSSVESIVFTEGQEYLSSVSSYDSDTIQVWEPAKQILRTMASSDDCDPESLVLSPDAKWLASGTDGPVIKIWEVQTGTLIRNCPCADYDVVKISFAADSKRLISGSAQCGTVTIWNTTTWTVERTFQDHADSISSIACAAKTQLFVSSSYSGEVCVRDFTSKDSKMKISTSDRSVGNIAISGDGTRIAAERGKRELWVWDVSSRRHTHTLNSTEGYGITLALSSKGSRLISGWENIEIWDITNGSHAKERPSHTNSITSVALSTDIQWAASGSWDNNIKIWDMETLSCKHTLVGHTYTIESILFLDDNRLGSASIDCAVIVWNFQTGARLHTLIGHTASVSSLVFLPESDLLISGSRDGTIRTWNIDTDHHDNHSFQFSSKGAPSITLSPCRLTLVSISFNGEIDFWDLQSWERKHFLSMGGKNLESVAISPNGQWVAVSHYTSYNGGTLEVLHVPTGLRNHSKKLKLRIGDLSFDSNGTDLKTNVGVFSLSLVDVKGQQEGEQEIRMRRLGYGISSDKTWILKDEQKILWIPEKYRPNVSAMSGSTLLLGSDSGQIQRIAFSTEDGNSSGDLTMASSKCRRGSTTLPTSLSKRPRYSGQ</sequence>
<feature type="repeat" description="WD" evidence="3">
    <location>
        <begin position="984"/>
        <end position="1019"/>
    </location>
</feature>
<dbReference type="SMART" id="SM00320">
    <property type="entry name" value="WD40"/>
    <property type="match status" value="11"/>
</dbReference>
<feature type="compositionally biased region" description="Polar residues" evidence="4">
    <location>
        <begin position="1216"/>
        <end position="1243"/>
    </location>
</feature>
<dbReference type="PROSITE" id="PS50082">
    <property type="entry name" value="WD_REPEATS_2"/>
    <property type="match status" value="5"/>
</dbReference>
<evidence type="ECO:0000259" key="5">
    <source>
        <dbReference type="PROSITE" id="PS50837"/>
    </source>
</evidence>
<dbReference type="InterPro" id="IPR056884">
    <property type="entry name" value="NPHP3-like_N"/>
</dbReference>
<reference evidence="7" key="4">
    <citation type="submission" date="2017-01" db="UniProtKB">
        <authorList>
            <consortium name="EnsemblFungi"/>
        </authorList>
    </citation>
    <scope>IDENTIFICATION</scope>
    <source>
        <strain evidence="7">PH-1 / ATCC MYA-4620 / FGSC 9075 / NRRL 31084</strain>
    </source>
</reference>
<dbReference type="KEGG" id="fgr:FGSG_10601"/>
<dbReference type="RefSeq" id="XP_011319604.1">
    <property type="nucleotide sequence ID" value="XM_011321302.1"/>
</dbReference>
<dbReference type="Gene3D" id="2.130.10.10">
    <property type="entry name" value="YVTN repeat-like/Quinoprotein amine dehydrogenase"/>
    <property type="match status" value="3"/>
</dbReference>
<evidence type="ECO:0000256" key="3">
    <source>
        <dbReference type="PROSITE-ProRule" id="PRU00221"/>
    </source>
</evidence>
<protein>
    <submittedName>
        <fullName evidence="6">Chromosome 1, complete genome</fullName>
    </submittedName>
</protein>
<feature type="repeat" description="WD" evidence="3">
    <location>
        <begin position="606"/>
        <end position="647"/>
    </location>
</feature>
<evidence type="ECO:0000256" key="4">
    <source>
        <dbReference type="SAM" id="MobiDB-lite"/>
    </source>
</evidence>
<dbReference type="InterPro" id="IPR036322">
    <property type="entry name" value="WD40_repeat_dom_sf"/>
</dbReference>
<dbReference type="InterPro" id="IPR027417">
    <property type="entry name" value="P-loop_NTPase"/>
</dbReference>
<dbReference type="SUPFAM" id="SSF50978">
    <property type="entry name" value="WD40 repeat-like"/>
    <property type="match status" value="1"/>
</dbReference>
<dbReference type="EnsemblFungi" id="CEF76054">
    <property type="protein sequence ID" value="CEF76054"/>
    <property type="gene ID" value="FGRRES_10601"/>
</dbReference>
<feature type="domain" description="NACHT" evidence="5">
    <location>
        <begin position="80"/>
        <end position="234"/>
    </location>
</feature>
<dbReference type="EMBL" id="HG970332">
    <property type="protein sequence ID" value="CEF76054.1"/>
    <property type="molecule type" value="Genomic_DNA"/>
</dbReference>
<dbReference type="PROSITE" id="PS00678">
    <property type="entry name" value="WD_REPEATS_1"/>
    <property type="match status" value="3"/>
</dbReference>
<dbReference type="PANTHER" id="PTHR19848">
    <property type="entry name" value="WD40 REPEAT PROTEIN"/>
    <property type="match status" value="1"/>
</dbReference>
<dbReference type="SUPFAM" id="SSF69304">
    <property type="entry name" value="Tricorn protease N-terminal domain"/>
    <property type="match status" value="1"/>
</dbReference>
<feature type="repeat" description="WD" evidence="3">
    <location>
        <begin position="901"/>
        <end position="942"/>
    </location>
</feature>
<dbReference type="HOGENOM" id="CLU_000288_6_16_1"/>
<dbReference type="SUPFAM" id="SSF52540">
    <property type="entry name" value="P-loop containing nucleoside triphosphate hydrolases"/>
    <property type="match status" value="1"/>
</dbReference>
<reference evidence="6 8" key="3">
    <citation type="journal article" date="2015" name="BMC Genomics">
        <title>The completed genome sequence of the pathogenic ascomycete fungus Fusarium graminearum.</title>
        <authorList>
            <person name="King R."/>
            <person name="Urban M."/>
            <person name="Hammond-Kosack M.C."/>
            <person name="Hassani-Pak K."/>
            <person name="Hammond-Kosack K.E."/>
        </authorList>
    </citation>
    <scope>NUCLEOTIDE SEQUENCE [LARGE SCALE GENOMIC DNA]</scope>
    <source>
        <strain evidence="8">ATCC MYA-4620 / CBS 123657 / FGSC 9075 / NRRL 31084 / PH-1</strain>
        <strain evidence="6">PH-1</strain>
    </source>
</reference>
<evidence type="ECO:0000313" key="7">
    <source>
        <dbReference type="EnsemblFungi" id="CEF76054"/>
    </source>
</evidence>
<keyword evidence="1 3" id="KW-0853">WD repeat</keyword>
<feature type="repeat" description="WD" evidence="3">
    <location>
        <begin position="701"/>
        <end position="733"/>
    </location>
</feature>
<dbReference type="CDD" id="cd00200">
    <property type="entry name" value="WD40"/>
    <property type="match status" value="1"/>
</dbReference>
<feature type="repeat" description="WD" evidence="3">
    <location>
        <begin position="943"/>
        <end position="983"/>
    </location>
</feature>
<feature type="region of interest" description="Disordered" evidence="4">
    <location>
        <begin position="1215"/>
        <end position="1251"/>
    </location>
</feature>
<dbReference type="eggNOG" id="KOG4155">
    <property type="taxonomic scope" value="Eukaryota"/>
</dbReference>
<evidence type="ECO:0000256" key="1">
    <source>
        <dbReference type="ARBA" id="ARBA00022574"/>
    </source>
</evidence>
<dbReference type="InterPro" id="IPR001680">
    <property type="entry name" value="WD40_rpt"/>
</dbReference>
<dbReference type="InterPro" id="IPR031351">
    <property type="entry name" value="NWD2_N"/>
</dbReference>
<dbReference type="Pfam" id="PF00400">
    <property type="entry name" value="WD40"/>
    <property type="match status" value="5"/>
</dbReference>
<proteinExistence type="predicted"/>
<dbReference type="InterPro" id="IPR015943">
    <property type="entry name" value="WD40/YVTN_repeat-like_dom_sf"/>
</dbReference>
<dbReference type="InterPro" id="IPR007111">
    <property type="entry name" value="NACHT_NTPase"/>
</dbReference>
<organism evidence="6 8">
    <name type="scientific">Gibberella zeae (strain ATCC MYA-4620 / CBS 123657 / FGSC 9075 / NRRL 31084 / PH-1)</name>
    <name type="common">Wheat head blight fungus</name>
    <name type="synonym">Fusarium graminearum</name>
    <dbReference type="NCBI Taxonomy" id="229533"/>
    <lineage>
        <taxon>Eukaryota</taxon>
        <taxon>Fungi</taxon>
        <taxon>Dikarya</taxon>
        <taxon>Ascomycota</taxon>
        <taxon>Pezizomycotina</taxon>
        <taxon>Sordariomycetes</taxon>
        <taxon>Hypocreomycetidae</taxon>
        <taxon>Hypocreales</taxon>
        <taxon>Nectriaceae</taxon>
        <taxon>Fusarium</taxon>
    </lineage>
</organism>
<dbReference type="OrthoDB" id="538223at2759"/>
<dbReference type="PANTHER" id="PTHR19848:SF8">
    <property type="entry name" value="F-BOX AND WD REPEAT DOMAIN CONTAINING 7"/>
    <property type="match status" value="1"/>
</dbReference>
<dbReference type="PROSITE" id="PS50294">
    <property type="entry name" value="WD_REPEATS_REGION"/>
    <property type="match status" value="3"/>
</dbReference>
<dbReference type="Gene3D" id="3.40.50.300">
    <property type="entry name" value="P-loop containing nucleotide triphosphate hydrolases"/>
    <property type="match status" value="1"/>
</dbReference>
<dbReference type="InterPro" id="IPR020472">
    <property type="entry name" value="WD40_PAC1"/>
</dbReference>
<dbReference type="InParanoid" id="I1S1J6"/>
<name>I1S1J6_GIBZE</name>
<accession>I1S1J6</accession>
<dbReference type="AlphaFoldDB" id="I1S1J6"/>
<reference evidence="7 8" key="2">
    <citation type="journal article" date="2010" name="Nature">
        <title>Comparative genomics reveals mobile pathogenicity chromosomes in Fusarium.</title>
        <authorList>
            <person name="Ma L.J."/>
            <person name="van der Does H.C."/>
            <person name="Borkovich K.A."/>
            <person name="Coleman J.J."/>
            <person name="Daboussi M.J."/>
            <person name="Di Pietro A."/>
            <person name="Dufresne M."/>
            <person name="Freitag M."/>
            <person name="Grabherr M."/>
            <person name="Henrissat B."/>
            <person name="Houterman P.M."/>
            <person name="Kang S."/>
            <person name="Shim W.B."/>
            <person name="Woloshuk C."/>
            <person name="Xie X."/>
            <person name="Xu J.R."/>
            <person name="Antoniw J."/>
            <person name="Baker S.E."/>
            <person name="Bluhm B.H."/>
            <person name="Breakspear A."/>
            <person name="Brown D.W."/>
            <person name="Butchko R.A."/>
            <person name="Chapman S."/>
            <person name="Coulson R."/>
            <person name="Coutinho P.M."/>
            <person name="Danchin E.G."/>
            <person name="Diener A."/>
            <person name="Gale L.R."/>
            <person name="Gardiner D.M."/>
            <person name="Goff S."/>
            <person name="Hammond-Kosack K.E."/>
            <person name="Hilburn K."/>
            <person name="Hua-Van A."/>
            <person name="Jonkers W."/>
            <person name="Kazan K."/>
            <person name="Kodira C.D."/>
            <person name="Koehrsen M."/>
            <person name="Kumar L."/>
            <person name="Lee Y.H."/>
            <person name="Li L."/>
            <person name="Manners J.M."/>
            <person name="Miranda-Saavedra D."/>
            <person name="Mukherjee M."/>
            <person name="Park G."/>
            <person name="Park J."/>
            <person name="Park S.Y."/>
            <person name="Proctor R.H."/>
            <person name="Regev A."/>
            <person name="Ruiz-Roldan M.C."/>
            <person name="Sain D."/>
            <person name="Sakthikumar S."/>
            <person name="Sykes S."/>
            <person name="Schwartz D.C."/>
            <person name="Turgeon B.G."/>
            <person name="Wapinski I."/>
            <person name="Yoder O."/>
            <person name="Young S."/>
            <person name="Zeng Q."/>
            <person name="Zhou S."/>
            <person name="Galagan J."/>
            <person name="Cuomo C.A."/>
            <person name="Kistler H.C."/>
            <person name="Rep M."/>
        </authorList>
    </citation>
    <scope>GENOME REANNOTATION</scope>
    <source>
        <strain evidence="8">ATCC MYA-4620 / CBS 123657 / FGSC 9075 / NRRL 31084 / PH-1</strain>
        <strain evidence="7">PH-1 / ATCC MYA-4620 / FGSC 9075 / NRRL 31084</strain>
    </source>
</reference>
<dbReference type="Proteomes" id="UP000070720">
    <property type="component" value="Chromosome 1"/>
</dbReference>
<dbReference type="SUPFAM" id="SSF50998">
    <property type="entry name" value="Quinoprotein alcohol dehydrogenase-like"/>
    <property type="match status" value="1"/>
</dbReference>
<reference evidence="7 8" key="1">
    <citation type="journal article" date="2007" name="Science">
        <title>The Fusarium graminearum genome reveals a link between localized polymorphism and pathogen specialization.</title>
        <authorList>
            <person name="Cuomo C.A."/>
            <person name="Gueldener U."/>
            <person name="Xu J.-R."/>
            <person name="Trail F."/>
            <person name="Turgeon B.G."/>
            <person name="Di Pietro A."/>
            <person name="Walton J.D."/>
            <person name="Ma L.-J."/>
            <person name="Baker S.E."/>
            <person name="Rep M."/>
            <person name="Adam G."/>
            <person name="Antoniw J."/>
            <person name="Baldwin T."/>
            <person name="Calvo S.E."/>
            <person name="Chang Y.-L."/>
            <person name="DeCaprio D."/>
            <person name="Gale L.R."/>
            <person name="Gnerre S."/>
            <person name="Goswami R.S."/>
            <person name="Hammond-Kosack K."/>
            <person name="Harris L.J."/>
            <person name="Hilburn K."/>
            <person name="Kennell J.C."/>
            <person name="Kroken S."/>
            <person name="Magnuson J.K."/>
            <person name="Mannhaupt G."/>
            <person name="Mauceli E.W."/>
            <person name="Mewes H.-W."/>
            <person name="Mitterbauer R."/>
            <person name="Muehlbauer G."/>
            <person name="Muensterkoetter M."/>
            <person name="Nelson D."/>
            <person name="O'Donnell K."/>
            <person name="Ouellet T."/>
            <person name="Qi W."/>
            <person name="Quesneville H."/>
            <person name="Roncero M.I.G."/>
            <person name="Seong K.-Y."/>
            <person name="Tetko I.V."/>
            <person name="Urban M."/>
            <person name="Waalwijk C."/>
            <person name="Ward T.J."/>
            <person name="Yao J."/>
            <person name="Birren B.W."/>
            <person name="Kistler H.C."/>
        </authorList>
    </citation>
    <scope>NUCLEOTIDE SEQUENCE [LARGE SCALE GENOMIC DNA]</scope>
    <source>
        <strain evidence="8">ATCC MYA-4620 / CBS 123657 / FGSC 9075 / NRRL 31084 / PH-1</strain>
        <strain evidence="7">PH-1 / ATCC MYA-4620 / FGSC 9075 / NRRL 31084</strain>
    </source>
</reference>
<keyword evidence="8" id="KW-1185">Reference proteome</keyword>
<keyword evidence="2" id="KW-0677">Repeat</keyword>
<dbReference type="Pfam" id="PF24883">
    <property type="entry name" value="NPHP3_N"/>
    <property type="match status" value="1"/>
</dbReference>